<keyword evidence="2" id="KW-1185">Reference proteome</keyword>
<reference evidence="1" key="1">
    <citation type="submission" date="2020-05" db="EMBL/GenBank/DDBJ databases">
        <title>Large-scale comparative analyses of tick genomes elucidate their genetic diversity and vector capacities.</title>
        <authorList>
            <person name="Jia N."/>
            <person name="Wang J."/>
            <person name="Shi W."/>
            <person name="Du L."/>
            <person name="Sun Y."/>
            <person name="Zhan W."/>
            <person name="Jiang J."/>
            <person name="Wang Q."/>
            <person name="Zhang B."/>
            <person name="Ji P."/>
            <person name="Sakyi L.B."/>
            <person name="Cui X."/>
            <person name="Yuan T."/>
            <person name="Jiang B."/>
            <person name="Yang W."/>
            <person name="Lam T.T.-Y."/>
            <person name="Chang Q."/>
            <person name="Ding S."/>
            <person name="Wang X."/>
            <person name="Zhu J."/>
            <person name="Ruan X."/>
            <person name="Zhao L."/>
            <person name="Wei J."/>
            <person name="Que T."/>
            <person name="Du C."/>
            <person name="Cheng J."/>
            <person name="Dai P."/>
            <person name="Han X."/>
            <person name="Huang E."/>
            <person name="Gao Y."/>
            <person name="Liu J."/>
            <person name="Shao H."/>
            <person name="Ye R."/>
            <person name="Li L."/>
            <person name="Wei W."/>
            <person name="Wang X."/>
            <person name="Wang C."/>
            <person name="Yang T."/>
            <person name="Huo Q."/>
            <person name="Li W."/>
            <person name="Guo W."/>
            <person name="Chen H."/>
            <person name="Zhou L."/>
            <person name="Ni X."/>
            <person name="Tian J."/>
            <person name="Zhou Y."/>
            <person name="Sheng Y."/>
            <person name="Liu T."/>
            <person name="Pan Y."/>
            <person name="Xia L."/>
            <person name="Li J."/>
            <person name="Zhao F."/>
            <person name="Cao W."/>
        </authorList>
    </citation>
    <scope>NUCLEOTIDE SEQUENCE</scope>
    <source>
        <strain evidence="1">Hyas-2018</strain>
    </source>
</reference>
<proteinExistence type="predicted"/>
<name>A0ACB7SK91_HYAAI</name>
<sequence>MASSRIKVLCTLYFFAVTSALNIAGYITGFHRKPGEKPHPADVVFLIETSLNLISDVVMLHALYRPPARVNLEAIPYNRDAATHRKILFMACSFQYAFIFIFKAAEEERSCSMAVNIAAVAAVILYCVAVMSVGVWSGRKLHGDNGYTTATDDRKQSFRRGSRAASSNFLLKLFLAEGRLPVLLGIFSMTATWVGGGYLNGTAEAVYSSGIVYCFAPIGYAVSLVLGGSFFAKKMRKAHAITMLDPMQQHYGRWMGLLLCLPAVCGEVFWTAAMLAALGDTAGAIMQVNSALFVVILASIILFYTSLGGYYSVSYTDVLQITSTAVFLVYFQRVLGSDSDYTAKMLSYVAAIGCLFLAMPPAILGAMAKTANLTAAGYPGPAILRDRDRARVLPFSIRYLTSPTLSVLGMIGILAAVMSSVDSSMLSASAMVTWNVYHALIRPKASDREVALMLRVMVCAIGASATYLALSVQSVFNLWILCSDVVYVLLFPQLVCVFYIRNTNTYGSVIGEARIANRVQYL</sequence>
<dbReference type="Proteomes" id="UP000821845">
    <property type="component" value="Chromosome 4"/>
</dbReference>
<comment type="caution">
    <text evidence="1">The sequence shown here is derived from an EMBL/GenBank/DDBJ whole genome shotgun (WGS) entry which is preliminary data.</text>
</comment>
<accession>A0ACB7SK91</accession>
<gene>
    <name evidence="1" type="ORF">HPB50_024027</name>
</gene>
<dbReference type="EMBL" id="CM023484">
    <property type="protein sequence ID" value="KAH6934386.1"/>
    <property type="molecule type" value="Genomic_DNA"/>
</dbReference>
<evidence type="ECO:0000313" key="1">
    <source>
        <dbReference type="EMBL" id="KAH6934386.1"/>
    </source>
</evidence>
<evidence type="ECO:0000313" key="2">
    <source>
        <dbReference type="Proteomes" id="UP000821845"/>
    </source>
</evidence>
<protein>
    <submittedName>
        <fullName evidence="1">Uncharacterized protein</fullName>
    </submittedName>
</protein>
<organism evidence="1 2">
    <name type="scientific">Hyalomma asiaticum</name>
    <name type="common">Tick</name>
    <dbReference type="NCBI Taxonomy" id="266040"/>
    <lineage>
        <taxon>Eukaryota</taxon>
        <taxon>Metazoa</taxon>
        <taxon>Ecdysozoa</taxon>
        <taxon>Arthropoda</taxon>
        <taxon>Chelicerata</taxon>
        <taxon>Arachnida</taxon>
        <taxon>Acari</taxon>
        <taxon>Parasitiformes</taxon>
        <taxon>Ixodida</taxon>
        <taxon>Ixodoidea</taxon>
        <taxon>Ixodidae</taxon>
        <taxon>Hyalomminae</taxon>
        <taxon>Hyalomma</taxon>
    </lineage>
</organism>